<keyword evidence="1" id="KW-1133">Transmembrane helix</keyword>
<gene>
    <name evidence="2" type="ORF">ALDDBJOO_00030</name>
</gene>
<evidence type="ECO:0000313" key="2">
    <source>
        <dbReference type="EMBL" id="QNO53854.1"/>
    </source>
</evidence>
<keyword evidence="1" id="KW-0812">Transmembrane</keyword>
<proteinExistence type="predicted"/>
<accession>A0A7G9Z0S0</accession>
<evidence type="ECO:0008006" key="3">
    <source>
        <dbReference type="Google" id="ProtNLM"/>
    </source>
</evidence>
<dbReference type="AlphaFoldDB" id="A0A7G9Z0S0"/>
<protein>
    <recommendedName>
        <fullName evidence="3">DUF3899 domain-containing protein</fullName>
    </recommendedName>
</protein>
<name>A0A7G9Z0S0_9EURY</name>
<evidence type="ECO:0000256" key="1">
    <source>
        <dbReference type="SAM" id="Phobius"/>
    </source>
</evidence>
<feature type="transmembrane region" description="Helical" evidence="1">
    <location>
        <begin position="110"/>
        <end position="138"/>
    </location>
</feature>
<dbReference type="EMBL" id="MT631553">
    <property type="protein sequence ID" value="QNO53854.1"/>
    <property type="molecule type" value="Genomic_DNA"/>
</dbReference>
<keyword evidence="1" id="KW-0472">Membrane</keyword>
<sequence length="140" mass="16571">MMLIDEPLMYAFVAFWILWVAVRRKEPGRWLIRLCEGPLMTFANYIDWNVMRMAGFFVWLSTNPAAALRIKGKEMKLKVEKPSVTPERAAEYERELEETRRRQPIREPMVRLNIGTAMLLVLLFIALYLMAMFIRAWFAP</sequence>
<reference evidence="2" key="1">
    <citation type="submission" date="2020-06" db="EMBL/GenBank/DDBJ databases">
        <title>Unique genomic features of the anaerobic methanotrophic archaea.</title>
        <authorList>
            <person name="Chadwick G.L."/>
            <person name="Skennerton C.T."/>
            <person name="Laso-Perez R."/>
            <person name="Leu A.O."/>
            <person name="Speth D.R."/>
            <person name="Yu H."/>
            <person name="Morgan-Lang C."/>
            <person name="Hatzenpichler R."/>
            <person name="Goudeau D."/>
            <person name="Malmstrom R."/>
            <person name="Brazelton W.J."/>
            <person name="Woyke T."/>
            <person name="Hallam S.J."/>
            <person name="Tyson G.W."/>
            <person name="Wegener G."/>
            <person name="Boetius A."/>
            <person name="Orphan V."/>
        </authorList>
    </citation>
    <scope>NUCLEOTIDE SEQUENCE</scope>
</reference>
<organism evidence="2">
    <name type="scientific">Candidatus Methanophagaceae archaeon ANME-1 ERB6</name>
    <dbReference type="NCBI Taxonomy" id="2759912"/>
    <lineage>
        <taxon>Archaea</taxon>
        <taxon>Methanobacteriati</taxon>
        <taxon>Methanobacteriota</taxon>
        <taxon>Stenosarchaea group</taxon>
        <taxon>Methanomicrobia</taxon>
        <taxon>Candidatus Methanophagales</taxon>
        <taxon>Candidatus Methanophagaceae</taxon>
    </lineage>
</organism>